<keyword evidence="6" id="KW-1185">Reference proteome</keyword>
<dbReference type="EMBL" id="BMQB01000001">
    <property type="protein sequence ID" value="GGJ74736.1"/>
    <property type="molecule type" value="Genomic_DNA"/>
</dbReference>
<dbReference type="InterPro" id="IPR001509">
    <property type="entry name" value="Epimerase_deHydtase"/>
</dbReference>
<sequence length="268" mass="28165">MATILITGAAGSVGGMLRPRLARPGRTLRLADLAAVAPTGAGEESVAADVTDPAAVAAACAGADAVVHLAGIATEGRWDDILRINIDGTRNVLEAARTAGVRRVILASSNHAVGFHTRAADPLPPDLHPRPDTYYGVAKAAMEALGSLYVDRFGMDVVALRIGSCFPEPFDVRSLATWLSPDDCGRLVEAALTAPAGFGYREVWGVSANTRRWWSVDPDRDLGYAPRDDAEEWAARLLPPGAEPDTTADPVLYRVGGAFCTLPLGEPA</sequence>
<proteinExistence type="inferred from homology"/>
<name>A0A8J3AZI9_9ACTN</name>
<evidence type="ECO:0000313" key="6">
    <source>
        <dbReference type="Proteomes" id="UP000649739"/>
    </source>
</evidence>
<evidence type="ECO:0000313" key="5">
    <source>
        <dbReference type="EMBL" id="GGJ74736.1"/>
    </source>
</evidence>
<feature type="domain" description="NAD-dependent epimerase/dehydratase" evidence="4">
    <location>
        <begin position="4"/>
        <end position="166"/>
    </location>
</feature>
<comment type="similarity">
    <text evidence="1">Belongs to the NAD(P)-dependent epimerase/dehydratase family.</text>
</comment>
<organism evidence="5 6">
    <name type="scientific">Pilimelia anulata</name>
    <dbReference type="NCBI Taxonomy" id="53371"/>
    <lineage>
        <taxon>Bacteria</taxon>
        <taxon>Bacillati</taxon>
        <taxon>Actinomycetota</taxon>
        <taxon>Actinomycetes</taxon>
        <taxon>Micromonosporales</taxon>
        <taxon>Micromonosporaceae</taxon>
        <taxon>Pilimelia</taxon>
    </lineage>
</organism>
<dbReference type="PANTHER" id="PTHR43103">
    <property type="entry name" value="NUCLEOSIDE-DIPHOSPHATE-SUGAR EPIMERASE"/>
    <property type="match status" value="1"/>
</dbReference>
<dbReference type="PANTHER" id="PTHR43103:SF5">
    <property type="entry name" value="4-EPIMERASE, PUTATIVE (AFU_ORTHOLOGUE AFUA_7G00360)-RELATED"/>
    <property type="match status" value="1"/>
</dbReference>
<keyword evidence="3" id="KW-0520">NAD</keyword>
<dbReference type="Proteomes" id="UP000649739">
    <property type="component" value="Unassembled WGS sequence"/>
</dbReference>
<evidence type="ECO:0000256" key="3">
    <source>
        <dbReference type="ARBA" id="ARBA00023027"/>
    </source>
</evidence>
<dbReference type="SUPFAM" id="SSF51735">
    <property type="entry name" value="NAD(P)-binding Rossmann-fold domains"/>
    <property type="match status" value="1"/>
</dbReference>
<gene>
    <name evidence="5" type="ORF">GCM10010123_00860</name>
</gene>
<comment type="caution">
    <text evidence="5">The sequence shown here is derived from an EMBL/GenBank/DDBJ whole genome shotgun (WGS) entry which is preliminary data.</text>
</comment>
<evidence type="ECO:0000256" key="1">
    <source>
        <dbReference type="ARBA" id="ARBA00007637"/>
    </source>
</evidence>
<dbReference type="AlphaFoldDB" id="A0A8J3AZI9"/>
<keyword evidence="2" id="KW-0560">Oxidoreductase</keyword>
<protein>
    <submittedName>
        <fullName evidence="5">NAD-dependent dehydratase</fullName>
    </submittedName>
</protein>
<reference evidence="5" key="2">
    <citation type="submission" date="2020-09" db="EMBL/GenBank/DDBJ databases">
        <authorList>
            <person name="Sun Q."/>
            <person name="Ohkuma M."/>
        </authorList>
    </citation>
    <scope>NUCLEOTIDE SEQUENCE</scope>
    <source>
        <strain evidence="5">JCM 3090</strain>
    </source>
</reference>
<evidence type="ECO:0000259" key="4">
    <source>
        <dbReference type="Pfam" id="PF01370"/>
    </source>
</evidence>
<dbReference type="Gene3D" id="3.40.50.720">
    <property type="entry name" value="NAD(P)-binding Rossmann-like Domain"/>
    <property type="match status" value="1"/>
</dbReference>
<dbReference type="GO" id="GO:0016491">
    <property type="term" value="F:oxidoreductase activity"/>
    <property type="evidence" value="ECO:0007669"/>
    <property type="project" value="UniProtKB-KW"/>
</dbReference>
<dbReference type="CDD" id="cd08946">
    <property type="entry name" value="SDR_e"/>
    <property type="match status" value="1"/>
</dbReference>
<accession>A0A8J3AZI9</accession>
<dbReference type="Pfam" id="PF01370">
    <property type="entry name" value="Epimerase"/>
    <property type="match status" value="1"/>
</dbReference>
<dbReference type="InterPro" id="IPR036291">
    <property type="entry name" value="NAD(P)-bd_dom_sf"/>
</dbReference>
<dbReference type="RefSeq" id="WP_189167983.1">
    <property type="nucleotide sequence ID" value="NZ_BMQB01000001.1"/>
</dbReference>
<evidence type="ECO:0000256" key="2">
    <source>
        <dbReference type="ARBA" id="ARBA00023002"/>
    </source>
</evidence>
<reference evidence="5" key="1">
    <citation type="journal article" date="2014" name="Int. J. Syst. Evol. Microbiol.">
        <title>Complete genome sequence of Corynebacterium casei LMG S-19264T (=DSM 44701T), isolated from a smear-ripened cheese.</title>
        <authorList>
            <consortium name="US DOE Joint Genome Institute (JGI-PGF)"/>
            <person name="Walter F."/>
            <person name="Albersmeier A."/>
            <person name="Kalinowski J."/>
            <person name="Ruckert C."/>
        </authorList>
    </citation>
    <scope>NUCLEOTIDE SEQUENCE</scope>
    <source>
        <strain evidence="5">JCM 3090</strain>
    </source>
</reference>